<feature type="compositionally biased region" description="Polar residues" evidence="1">
    <location>
        <begin position="119"/>
        <end position="142"/>
    </location>
</feature>
<protein>
    <submittedName>
        <fullName evidence="2">Uncharacterized protein</fullName>
    </submittedName>
</protein>
<feature type="compositionally biased region" description="Polar residues" evidence="1">
    <location>
        <begin position="151"/>
        <end position="160"/>
    </location>
</feature>
<comment type="caution">
    <text evidence="2">The sequence shown here is derived from an EMBL/GenBank/DDBJ whole genome shotgun (WGS) entry which is preliminary data.</text>
</comment>
<reference evidence="2 3" key="1">
    <citation type="journal article" date="2018" name="Mol. Biol. Evol.">
        <title>Analysis of the draft genome of the red seaweed Gracilariopsis chorda provides insights into genome size evolution in Rhodophyta.</title>
        <authorList>
            <person name="Lee J."/>
            <person name="Yang E.C."/>
            <person name="Graf L."/>
            <person name="Yang J.H."/>
            <person name="Qiu H."/>
            <person name="Zel Zion U."/>
            <person name="Chan C.X."/>
            <person name="Stephens T.G."/>
            <person name="Weber A.P.M."/>
            <person name="Boo G.H."/>
            <person name="Boo S.M."/>
            <person name="Kim K.M."/>
            <person name="Shin Y."/>
            <person name="Jung M."/>
            <person name="Lee S.J."/>
            <person name="Yim H.S."/>
            <person name="Lee J.H."/>
            <person name="Bhattacharya D."/>
            <person name="Yoon H.S."/>
        </authorList>
    </citation>
    <scope>NUCLEOTIDE SEQUENCE [LARGE SCALE GENOMIC DNA]</scope>
    <source>
        <strain evidence="2 3">SKKU-2015</strain>
        <tissue evidence="2">Whole body</tissue>
    </source>
</reference>
<dbReference type="AlphaFoldDB" id="A0A2V3IZ69"/>
<keyword evidence="3" id="KW-1185">Reference proteome</keyword>
<dbReference type="EMBL" id="NBIV01000031">
    <property type="protein sequence ID" value="PXF46977.1"/>
    <property type="molecule type" value="Genomic_DNA"/>
</dbReference>
<evidence type="ECO:0000313" key="2">
    <source>
        <dbReference type="EMBL" id="PXF46977.1"/>
    </source>
</evidence>
<feature type="region of interest" description="Disordered" evidence="1">
    <location>
        <begin position="113"/>
        <end position="160"/>
    </location>
</feature>
<name>A0A2V3IZ69_9FLOR</name>
<evidence type="ECO:0000313" key="3">
    <source>
        <dbReference type="Proteomes" id="UP000247409"/>
    </source>
</evidence>
<sequence>MKDKNACPLGVKAAKKQKLIKHRKPFTVHNSASNMSISVSTIEKTLLSAQEGKKNIYERKLELEERKFEWELSKEVFGPGLDATEGDRRQMRQLMREGLLLQLSSNQEIWSLDADKSTSRMSASDYSPEQTEGNQSTATRSGSGKVLGGEQSCSEILNTE</sequence>
<organism evidence="2 3">
    <name type="scientific">Gracilariopsis chorda</name>
    <dbReference type="NCBI Taxonomy" id="448386"/>
    <lineage>
        <taxon>Eukaryota</taxon>
        <taxon>Rhodophyta</taxon>
        <taxon>Florideophyceae</taxon>
        <taxon>Rhodymeniophycidae</taxon>
        <taxon>Gracilariales</taxon>
        <taxon>Gracilariaceae</taxon>
        <taxon>Gracilariopsis</taxon>
    </lineage>
</organism>
<evidence type="ECO:0000256" key="1">
    <source>
        <dbReference type="SAM" id="MobiDB-lite"/>
    </source>
</evidence>
<accession>A0A2V3IZ69</accession>
<gene>
    <name evidence="2" type="ORF">BWQ96_03315</name>
</gene>
<proteinExistence type="predicted"/>
<dbReference type="Proteomes" id="UP000247409">
    <property type="component" value="Unassembled WGS sequence"/>
</dbReference>